<dbReference type="InterPro" id="IPR006076">
    <property type="entry name" value="FAD-dep_OxRdtase"/>
</dbReference>
<dbReference type="EMBL" id="CP141614">
    <property type="protein sequence ID" value="WRP13788.1"/>
    <property type="molecule type" value="Genomic_DNA"/>
</dbReference>
<dbReference type="Gene3D" id="3.30.9.10">
    <property type="entry name" value="D-Amino Acid Oxidase, subunit A, domain 2"/>
    <property type="match status" value="1"/>
</dbReference>
<dbReference type="Pfam" id="PF16901">
    <property type="entry name" value="DAO_C"/>
    <property type="match status" value="1"/>
</dbReference>
<dbReference type="Proteomes" id="UP001333102">
    <property type="component" value="Chromosome"/>
</dbReference>
<feature type="domain" description="FAD dependent oxidoreductase" evidence="7">
    <location>
        <begin position="17"/>
        <end position="373"/>
    </location>
</feature>
<keyword evidence="10" id="KW-1185">Reference proteome</keyword>
<reference evidence="10" key="1">
    <citation type="submission" date="2023-12" db="EMBL/GenBank/DDBJ databases">
        <title>Novel isolates from deep terrestrial aquifers shed light on the physiology and ecology of the class Limnochordia.</title>
        <authorList>
            <person name="Karnachuk O.V."/>
            <person name="Lukina A.P."/>
            <person name="Avakyan M.R."/>
            <person name="Kadnikov V."/>
            <person name="Begmatov S."/>
            <person name="Beletsky A.V."/>
            <person name="Mardanov A.V."/>
            <person name="Ravin N.V."/>
        </authorList>
    </citation>
    <scope>NUCLEOTIDE SEQUENCE [LARGE SCALE GENOMIC DNA]</scope>
    <source>
        <strain evidence="10">LN</strain>
    </source>
</reference>
<evidence type="ECO:0000256" key="4">
    <source>
        <dbReference type="ARBA" id="ARBA00022798"/>
    </source>
</evidence>
<evidence type="ECO:0000256" key="2">
    <source>
        <dbReference type="ARBA" id="ARBA00007330"/>
    </source>
</evidence>
<dbReference type="SUPFAM" id="SSF51905">
    <property type="entry name" value="FAD/NAD(P)-binding domain"/>
    <property type="match status" value="1"/>
</dbReference>
<dbReference type="PANTHER" id="PTHR11985">
    <property type="entry name" value="GLYCEROL-3-PHOSPHATE DEHYDROGENASE"/>
    <property type="match status" value="1"/>
</dbReference>
<evidence type="ECO:0000259" key="8">
    <source>
        <dbReference type="Pfam" id="PF16901"/>
    </source>
</evidence>
<dbReference type="Gene3D" id="1.10.8.870">
    <property type="entry name" value="Alpha-glycerophosphate oxidase, cap domain"/>
    <property type="match status" value="1"/>
</dbReference>
<dbReference type="RefSeq" id="WP_324668039.1">
    <property type="nucleotide sequence ID" value="NZ_CP141614.1"/>
</dbReference>
<dbReference type="InterPro" id="IPR038299">
    <property type="entry name" value="DAO_C_sf"/>
</dbReference>
<keyword evidence="4" id="KW-0319">Glycerol metabolism</keyword>
<dbReference type="PRINTS" id="PR01001">
    <property type="entry name" value="FADG3PDH"/>
</dbReference>
<dbReference type="Pfam" id="PF01266">
    <property type="entry name" value="DAO"/>
    <property type="match status" value="1"/>
</dbReference>
<feature type="domain" description="Alpha-glycerophosphate oxidase C-terminal" evidence="8">
    <location>
        <begin position="407"/>
        <end position="500"/>
    </location>
</feature>
<keyword evidence="3" id="KW-0285">Flavoprotein</keyword>
<dbReference type="InterPro" id="IPR000447">
    <property type="entry name" value="G3P_DH_FAD-dep"/>
</dbReference>
<gene>
    <name evidence="9" type="ORF">VLY81_10120</name>
</gene>
<comment type="cofactor">
    <cofactor evidence="1">
        <name>FAD</name>
        <dbReference type="ChEBI" id="CHEBI:57692"/>
    </cofactor>
</comment>
<name>A0ABZ1BMI1_9FIRM</name>
<keyword evidence="5" id="KW-0274">FAD</keyword>
<dbReference type="Gene3D" id="3.50.50.60">
    <property type="entry name" value="FAD/NAD(P)-binding domain"/>
    <property type="match status" value="1"/>
</dbReference>
<dbReference type="GO" id="GO:0016491">
    <property type="term" value="F:oxidoreductase activity"/>
    <property type="evidence" value="ECO:0007669"/>
    <property type="project" value="UniProtKB-KW"/>
</dbReference>
<dbReference type="EC" id="1.-.-.-" evidence="9"/>
<evidence type="ECO:0000256" key="3">
    <source>
        <dbReference type="ARBA" id="ARBA00022630"/>
    </source>
</evidence>
<organism evidence="9 10">
    <name type="scientific">Geochorda subterranea</name>
    <dbReference type="NCBI Taxonomy" id="3109564"/>
    <lineage>
        <taxon>Bacteria</taxon>
        <taxon>Bacillati</taxon>
        <taxon>Bacillota</taxon>
        <taxon>Limnochordia</taxon>
        <taxon>Limnochordales</taxon>
        <taxon>Geochordaceae</taxon>
        <taxon>Geochorda</taxon>
    </lineage>
</organism>
<evidence type="ECO:0000256" key="5">
    <source>
        <dbReference type="ARBA" id="ARBA00022827"/>
    </source>
</evidence>
<sequence>MSPDRTSAWASLAEPWDVVIIGGGITGAGILQEAVRQGLRAALLEQGDFASGTSSRSGKLVHGGLRYLKQGQVRVTWHSVRERERLLRQMPGLVNSLALVLPCYRGDPVGRHLLDVGMILYDAMAMRRNHRHLDPAGLRTLAPHIRPDRLQGGFWYLDALTDDARLVLRIIDGAVAAGAVALNYAPVEDLCRTRSGAVEGVVVRDLVTGRTAEVRARVVINAAGVWADSFRARLGKRPRLRLLRGSHLLFPGWRLPVAVGINLFHPGDGRPLYVLPWEGLTLVGTTDVDHREGLDAEPRIHPSEGEYLLTAVRHLFPSLDITAEDVQATFSGVRPVVGTGKKDPSQEPRDYAIWDEELLTVTGGKLTTFGVMARAVMARARRRLGRRDTGRAAPAAAQRPLPAELEQLDDARRLRLVGRYGAQAAVLVRSARPGELEAIPGTNTLWAEVRWAAERENVVHLDDLLLRRVRLGFQLPQGAAALLEQLRGIVQPALGWDDARWQAEVERYRQRWSLAYSPALLAGIPDSAQKSQARATPAGGP</sequence>
<dbReference type="InterPro" id="IPR036188">
    <property type="entry name" value="FAD/NAD-bd_sf"/>
</dbReference>
<accession>A0ABZ1BMI1</accession>
<protein>
    <submittedName>
        <fullName evidence="9">Glycerol-3-phosphate dehydrogenase/oxidase</fullName>
        <ecNumber evidence="9">1.-.-.-</ecNumber>
    </submittedName>
</protein>
<dbReference type="InterPro" id="IPR031656">
    <property type="entry name" value="DAO_C"/>
</dbReference>
<evidence type="ECO:0000259" key="7">
    <source>
        <dbReference type="Pfam" id="PF01266"/>
    </source>
</evidence>
<keyword evidence="6 9" id="KW-0560">Oxidoreductase</keyword>
<comment type="similarity">
    <text evidence="2">Belongs to the FAD-dependent glycerol-3-phosphate dehydrogenase family.</text>
</comment>
<evidence type="ECO:0000313" key="10">
    <source>
        <dbReference type="Proteomes" id="UP001333102"/>
    </source>
</evidence>
<proteinExistence type="inferred from homology"/>
<evidence type="ECO:0000256" key="1">
    <source>
        <dbReference type="ARBA" id="ARBA00001974"/>
    </source>
</evidence>
<dbReference type="PANTHER" id="PTHR11985:SF35">
    <property type="entry name" value="ANAEROBIC GLYCEROL-3-PHOSPHATE DEHYDROGENASE SUBUNIT A"/>
    <property type="match status" value="1"/>
</dbReference>
<evidence type="ECO:0000256" key="6">
    <source>
        <dbReference type="ARBA" id="ARBA00023002"/>
    </source>
</evidence>
<evidence type="ECO:0000313" key="9">
    <source>
        <dbReference type="EMBL" id="WRP13788.1"/>
    </source>
</evidence>